<evidence type="ECO:0008006" key="6">
    <source>
        <dbReference type="Google" id="ProtNLM"/>
    </source>
</evidence>
<evidence type="ECO:0000313" key="5">
    <source>
        <dbReference type="Proteomes" id="UP000240542"/>
    </source>
</evidence>
<keyword evidence="2" id="KW-0472">Membrane</keyword>
<comment type="caution">
    <text evidence="4">The sequence shown here is derived from an EMBL/GenBank/DDBJ whole genome shotgun (WGS) entry which is preliminary data.</text>
</comment>
<gene>
    <name evidence="4" type="ORF">CLV63_107115</name>
</gene>
<keyword evidence="2" id="KW-1133">Transmembrane helix</keyword>
<feature type="region of interest" description="Disordered" evidence="1">
    <location>
        <begin position="24"/>
        <end position="63"/>
    </location>
</feature>
<dbReference type="AlphaFoldDB" id="A0A2P8DKG6"/>
<evidence type="ECO:0000256" key="2">
    <source>
        <dbReference type="SAM" id="Phobius"/>
    </source>
</evidence>
<evidence type="ECO:0000313" key="4">
    <source>
        <dbReference type="EMBL" id="PSK97722.1"/>
    </source>
</evidence>
<feature type="compositionally biased region" description="Low complexity" evidence="1">
    <location>
        <begin position="24"/>
        <end position="37"/>
    </location>
</feature>
<accession>A0A2P8DKG6</accession>
<keyword evidence="3" id="KW-0732">Signal</keyword>
<evidence type="ECO:0000256" key="3">
    <source>
        <dbReference type="SAM" id="SignalP"/>
    </source>
</evidence>
<name>A0A2P8DKG6_9ACTN</name>
<evidence type="ECO:0000256" key="1">
    <source>
        <dbReference type="SAM" id="MobiDB-lite"/>
    </source>
</evidence>
<keyword evidence="5" id="KW-1185">Reference proteome</keyword>
<sequence length="119" mass="12299">MLFIAQFVCSLCFGAPATAAADEPAAPATAAPAAAADTADRDDRDDDSAAAHACQAGSGVGVDNRAPAASVIALLGFATVFTVLVWAVRTPIAPWRGRRPPPPARTWTRLRTALCVQRV</sequence>
<dbReference type="Proteomes" id="UP000240542">
    <property type="component" value="Unassembled WGS sequence"/>
</dbReference>
<feature type="chain" id="PRO_5015159611" description="MYXO-CTERM domain-containing protein" evidence="3">
    <location>
        <begin position="22"/>
        <end position="119"/>
    </location>
</feature>
<feature type="signal peptide" evidence="3">
    <location>
        <begin position="1"/>
        <end position="21"/>
    </location>
</feature>
<reference evidence="4 5" key="1">
    <citation type="submission" date="2018-03" db="EMBL/GenBank/DDBJ databases">
        <title>Genomic Encyclopedia of Archaeal and Bacterial Type Strains, Phase II (KMG-II): from individual species to whole genera.</title>
        <authorList>
            <person name="Goeker M."/>
        </authorList>
    </citation>
    <scope>NUCLEOTIDE SEQUENCE [LARGE SCALE GENOMIC DNA]</scope>
    <source>
        <strain evidence="4 5">DSM 45312</strain>
    </source>
</reference>
<feature type="transmembrane region" description="Helical" evidence="2">
    <location>
        <begin position="68"/>
        <end position="88"/>
    </location>
</feature>
<dbReference type="EMBL" id="PYGA01000007">
    <property type="protein sequence ID" value="PSK97722.1"/>
    <property type="molecule type" value="Genomic_DNA"/>
</dbReference>
<organism evidence="4 5">
    <name type="scientific">Murinocardiopsis flavida</name>
    <dbReference type="NCBI Taxonomy" id="645275"/>
    <lineage>
        <taxon>Bacteria</taxon>
        <taxon>Bacillati</taxon>
        <taxon>Actinomycetota</taxon>
        <taxon>Actinomycetes</taxon>
        <taxon>Streptosporangiales</taxon>
        <taxon>Nocardiopsidaceae</taxon>
        <taxon>Murinocardiopsis</taxon>
    </lineage>
</organism>
<keyword evidence="2" id="KW-0812">Transmembrane</keyword>
<protein>
    <recommendedName>
        <fullName evidence="6">MYXO-CTERM domain-containing protein</fullName>
    </recommendedName>
</protein>
<proteinExistence type="predicted"/>